<accession>A0ABQ9DCJ8</accession>
<comment type="caution">
    <text evidence="1">The sequence shown here is derived from an EMBL/GenBank/DDBJ whole genome shotgun (WGS) entry which is preliminary data.</text>
</comment>
<keyword evidence="2" id="KW-1185">Reference proteome</keyword>
<proteinExistence type="predicted"/>
<dbReference type="EMBL" id="WHWB01033540">
    <property type="protein sequence ID" value="KAJ7419238.1"/>
    <property type="molecule type" value="Genomic_DNA"/>
</dbReference>
<gene>
    <name evidence="1" type="ORF">WISP_55121</name>
</gene>
<reference evidence="1" key="1">
    <citation type="submission" date="2019-10" db="EMBL/GenBank/DDBJ databases">
        <authorList>
            <person name="Soares A.E.R."/>
            <person name="Aleixo A."/>
            <person name="Schneider P."/>
            <person name="Miyaki C.Y."/>
            <person name="Schneider M.P."/>
            <person name="Mello C."/>
            <person name="Vasconcelos A.T.R."/>
        </authorList>
    </citation>
    <scope>NUCLEOTIDE SEQUENCE</scope>
    <source>
        <tissue evidence="1">Muscle</tissue>
    </source>
</reference>
<name>A0ABQ9DCJ8_9PASS</name>
<evidence type="ECO:0000313" key="2">
    <source>
        <dbReference type="Proteomes" id="UP001145742"/>
    </source>
</evidence>
<protein>
    <submittedName>
        <fullName evidence="1">Uncharacterized protein</fullName>
    </submittedName>
</protein>
<dbReference type="Proteomes" id="UP001145742">
    <property type="component" value="Unassembled WGS sequence"/>
</dbReference>
<evidence type="ECO:0000313" key="1">
    <source>
        <dbReference type="EMBL" id="KAJ7419238.1"/>
    </source>
</evidence>
<sequence>MRGPKLDIRFKVWPHQCQVQRENHCPGPAGHTIAGTAQVPLAFLATGSRSAAVDQHPQILFHWATFQSLCPKSRVLNEVVVTKGHSLALGLVELHTIGLSPLIQIKRHPDPTAEPSCPSADQHPVHPGVTCKLTGAALYPLIHII</sequence>
<organism evidence="1 2">
    <name type="scientific">Willisornis vidua</name>
    <name type="common">Xingu scale-backed antbird</name>
    <dbReference type="NCBI Taxonomy" id="1566151"/>
    <lineage>
        <taxon>Eukaryota</taxon>
        <taxon>Metazoa</taxon>
        <taxon>Chordata</taxon>
        <taxon>Craniata</taxon>
        <taxon>Vertebrata</taxon>
        <taxon>Euteleostomi</taxon>
        <taxon>Archelosauria</taxon>
        <taxon>Archosauria</taxon>
        <taxon>Dinosauria</taxon>
        <taxon>Saurischia</taxon>
        <taxon>Theropoda</taxon>
        <taxon>Coelurosauria</taxon>
        <taxon>Aves</taxon>
        <taxon>Neognathae</taxon>
        <taxon>Neoaves</taxon>
        <taxon>Telluraves</taxon>
        <taxon>Australaves</taxon>
        <taxon>Passeriformes</taxon>
        <taxon>Thamnophilidae</taxon>
        <taxon>Willisornis</taxon>
    </lineage>
</organism>